<gene>
    <name evidence="5" type="ORF">PPG34_13985</name>
</gene>
<proteinExistence type="predicted"/>
<dbReference type="Proteomes" id="UP001250932">
    <property type="component" value="Unassembled WGS sequence"/>
</dbReference>
<dbReference type="PROSITE" id="PS50893">
    <property type="entry name" value="ABC_TRANSPORTER_2"/>
    <property type="match status" value="1"/>
</dbReference>
<dbReference type="Gene3D" id="3.40.50.300">
    <property type="entry name" value="P-loop containing nucleotide triphosphate hydrolases"/>
    <property type="match status" value="1"/>
</dbReference>
<dbReference type="GO" id="GO:0005524">
    <property type="term" value="F:ATP binding"/>
    <property type="evidence" value="ECO:0007669"/>
    <property type="project" value="UniProtKB-KW"/>
</dbReference>
<dbReference type="PANTHER" id="PTHR24220:SF86">
    <property type="entry name" value="ABC TRANSPORTER ABCH.1"/>
    <property type="match status" value="1"/>
</dbReference>
<evidence type="ECO:0000313" key="6">
    <source>
        <dbReference type="Proteomes" id="UP001250932"/>
    </source>
</evidence>
<dbReference type="SUPFAM" id="SSF52540">
    <property type="entry name" value="P-loop containing nucleoside triphosphate hydrolases"/>
    <property type="match status" value="1"/>
</dbReference>
<accession>A0ABU3KAX9</accession>
<dbReference type="RefSeq" id="WP_313834030.1">
    <property type="nucleotide sequence ID" value="NZ_JAQOUE010000001.1"/>
</dbReference>
<evidence type="ECO:0000256" key="3">
    <source>
        <dbReference type="ARBA" id="ARBA00022840"/>
    </source>
</evidence>
<organism evidence="5 6">
    <name type="scientific">Candidatus Nitronereus thalassa</name>
    <dbReference type="NCBI Taxonomy" id="3020898"/>
    <lineage>
        <taxon>Bacteria</taxon>
        <taxon>Pseudomonadati</taxon>
        <taxon>Nitrospirota</taxon>
        <taxon>Nitrospiria</taxon>
        <taxon>Nitrospirales</taxon>
        <taxon>Nitrospiraceae</taxon>
        <taxon>Candidatus Nitronereus</taxon>
    </lineage>
</organism>
<evidence type="ECO:0000256" key="2">
    <source>
        <dbReference type="ARBA" id="ARBA00022741"/>
    </source>
</evidence>
<name>A0ABU3KAX9_9BACT</name>
<protein>
    <submittedName>
        <fullName evidence="5">ABC transporter ATP-binding protein</fullName>
    </submittedName>
</protein>
<feature type="domain" description="ABC transporter" evidence="4">
    <location>
        <begin position="2"/>
        <end position="237"/>
    </location>
</feature>
<evidence type="ECO:0000256" key="1">
    <source>
        <dbReference type="ARBA" id="ARBA00022448"/>
    </source>
</evidence>
<dbReference type="InterPro" id="IPR003593">
    <property type="entry name" value="AAA+_ATPase"/>
</dbReference>
<dbReference type="SMART" id="SM00382">
    <property type="entry name" value="AAA"/>
    <property type="match status" value="1"/>
</dbReference>
<keyword evidence="2" id="KW-0547">Nucleotide-binding</keyword>
<dbReference type="CDD" id="cd03255">
    <property type="entry name" value="ABC_MJ0796_LolCDE_FtsE"/>
    <property type="match status" value="1"/>
</dbReference>
<evidence type="ECO:0000259" key="4">
    <source>
        <dbReference type="PROSITE" id="PS50893"/>
    </source>
</evidence>
<dbReference type="InterPro" id="IPR003439">
    <property type="entry name" value="ABC_transporter-like_ATP-bd"/>
</dbReference>
<comment type="caution">
    <text evidence="5">The sequence shown here is derived from an EMBL/GenBank/DDBJ whole genome shotgun (WGS) entry which is preliminary data.</text>
</comment>
<keyword evidence="3 5" id="KW-0067">ATP-binding</keyword>
<dbReference type="Pfam" id="PF00005">
    <property type="entry name" value="ABC_tran"/>
    <property type="match status" value="1"/>
</dbReference>
<dbReference type="PROSITE" id="PS00211">
    <property type="entry name" value="ABC_TRANSPORTER_1"/>
    <property type="match status" value="1"/>
</dbReference>
<dbReference type="InterPro" id="IPR015854">
    <property type="entry name" value="ABC_transpr_LolD-like"/>
</dbReference>
<dbReference type="EMBL" id="JAQOUE010000001">
    <property type="protein sequence ID" value="MDT7043463.1"/>
    <property type="molecule type" value="Genomic_DNA"/>
</dbReference>
<keyword evidence="1" id="KW-0813">Transport</keyword>
<dbReference type="InterPro" id="IPR027417">
    <property type="entry name" value="P-loop_NTPase"/>
</dbReference>
<reference evidence="5 6" key="1">
    <citation type="journal article" date="2023" name="ISME J.">
        <title>Cultivation and genomic characterization of novel and ubiquitous marine nitrite-oxidizing bacteria from the Nitrospirales.</title>
        <authorList>
            <person name="Mueller A.J."/>
            <person name="Daebeler A."/>
            <person name="Herbold C.W."/>
            <person name="Kirkegaard R.H."/>
            <person name="Daims H."/>
        </authorList>
    </citation>
    <scope>NUCLEOTIDE SEQUENCE [LARGE SCALE GENOMIC DNA]</scope>
    <source>
        <strain evidence="5 6">EB</strain>
    </source>
</reference>
<sequence length="238" mass="25843">MIKLERVCKEYRRGTVVIRALDEATINIGDGEFCAVMGPSGSGKSTLLNVIAGLDTISSGEIFLDGQPVRGSSDAEWTRRRREWMGMVFQSFHLVPGLTASENVGLPLQFNGQSSTFIRQRVKEVLEMVGLGHRQNHRPSELSGGEQQRVAIARAVVHRPRVLLADEPTGNLDSHQGAEIVELLHRIAKAAGQTVILVTHSEAAARVGDTLYALQDGQLKPKSLPQLATIGGSRMESS</sequence>
<dbReference type="PANTHER" id="PTHR24220">
    <property type="entry name" value="IMPORT ATP-BINDING PROTEIN"/>
    <property type="match status" value="1"/>
</dbReference>
<keyword evidence="6" id="KW-1185">Reference proteome</keyword>
<evidence type="ECO:0000313" key="5">
    <source>
        <dbReference type="EMBL" id="MDT7043463.1"/>
    </source>
</evidence>
<dbReference type="InterPro" id="IPR017911">
    <property type="entry name" value="MacB-like_ATP-bd"/>
</dbReference>
<dbReference type="InterPro" id="IPR017871">
    <property type="entry name" value="ABC_transporter-like_CS"/>
</dbReference>